<proteinExistence type="predicted"/>
<keyword evidence="1" id="KW-0812">Transmembrane</keyword>
<reference evidence="2 3" key="1">
    <citation type="submission" date="2018-06" db="EMBL/GenBank/DDBJ databases">
        <authorList>
            <consortium name="Pathogen Informatics"/>
            <person name="Doyle S."/>
        </authorList>
    </citation>
    <scope>NUCLEOTIDE SEQUENCE [LARGE SCALE GENOMIC DNA]</scope>
    <source>
        <strain evidence="2 3">NCTC12121</strain>
    </source>
</reference>
<gene>
    <name evidence="2" type="ORF">NCTC12121_00586</name>
</gene>
<dbReference type="EMBL" id="UFXZ01000001">
    <property type="protein sequence ID" value="STC84578.1"/>
    <property type="molecule type" value="Genomic_DNA"/>
</dbReference>
<sequence length="121" mass="13405">MNGSSIRLADYDVFANVFVAICYFKRSANVISWIANFCCPGSIIEGRDNGGIKEKVLVFIHVITSALAIFIDTLETRADRNLEVVVGGFLIAIFGFDFFVIIFSHKTPLIINRISQLQGVT</sequence>
<keyword evidence="1" id="KW-1133">Transmembrane helix</keyword>
<dbReference type="AlphaFoldDB" id="A0A376DAC1"/>
<feature type="transmembrane region" description="Helical" evidence="1">
    <location>
        <begin position="56"/>
        <end position="72"/>
    </location>
</feature>
<name>A0A376DAC1_9GAMM</name>
<evidence type="ECO:0000313" key="2">
    <source>
        <dbReference type="EMBL" id="STC84578.1"/>
    </source>
</evidence>
<dbReference type="Proteomes" id="UP000255248">
    <property type="component" value="Unassembled WGS sequence"/>
</dbReference>
<keyword evidence="1" id="KW-0472">Membrane</keyword>
<feature type="transmembrane region" description="Helical" evidence="1">
    <location>
        <begin position="84"/>
        <end position="103"/>
    </location>
</feature>
<evidence type="ECO:0000313" key="3">
    <source>
        <dbReference type="Proteomes" id="UP000255248"/>
    </source>
</evidence>
<evidence type="ECO:0000256" key="1">
    <source>
        <dbReference type="SAM" id="Phobius"/>
    </source>
</evidence>
<accession>A0A376DAC1</accession>
<organism evidence="2 3">
    <name type="scientific">Edwardsiella hoshinae</name>
    <dbReference type="NCBI Taxonomy" id="93378"/>
    <lineage>
        <taxon>Bacteria</taxon>
        <taxon>Pseudomonadati</taxon>
        <taxon>Pseudomonadota</taxon>
        <taxon>Gammaproteobacteria</taxon>
        <taxon>Enterobacterales</taxon>
        <taxon>Hafniaceae</taxon>
        <taxon>Edwardsiella</taxon>
    </lineage>
</organism>
<protein>
    <submittedName>
        <fullName evidence="2">Uncharacterized protein</fullName>
    </submittedName>
</protein>